<dbReference type="Proteomes" id="UP000032287">
    <property type="component" value="Unassembled WGS sequence"/>
</dbReference>
<comment type="caution">
    <text evidence="1">The sequence shown here is derived from an EMBL/GenBank/DDBJ whole genome shotgun (WGS) entry which is preliminary data.</text>
</comment>
<dbReference type="SUPFAM" id="SSF52972">
    <property type="entry name" value="ITPase-like"/>
    <property type="match status" value="1"/>
</dbReference>
<dbReference type="RefSeq" id="WP_043708286.1">
    <property type="nucleotide sequence ID" value="NZ_CP012873.1"/>
</dbReference>
<dbReference type="Pfam" id="PF01725">
    <property type="entry name" value="Ham1p_like"/>
    <property type="match status" value="1"/>
</dbReference>
<dbReference type="AlphaFoldDB" id="A0A0D1K714"/>
<dbReference type="KEGG" id="wcb:AO080_09620"/>
<dbReference type="STRING" id="137591.AO080_09620"/>
<sequence length="202" mass="22190">MLTRLVIASNNSHKTAEMVDYLQTLGVTAINYRELHDQIAFPAETTDDMAENAQVKATTIHALLPDEYILADDSAMFIPAIPDHFGVTTMREFQAHQLRGDAEINAYVLAQLPDGADRTAYLQADFVVITPTGQRYFSQARGGVTLALEPRGGRNGLDELMVTENGQTLAEIDMPDRVNYAHRGRAAIDMLAQLRSAGELAN</sequence>
<evidence type="ECO:0000313" key="2">
    <source>
        <dbReference type="Proteomes" id="UP000032287"/>
    </source>
</evidence>
<accession>A0A0D1K714</accession>
<name>A0A0D1K714_9LACO</name>
<dbReference type="GO" id="GO:0047429">
    <property type="term" value="F:nucleoside triphosphate diphosphatase activity"/>
    <property type="evidence" value="ECO:0007669"/>
    <property type="project" value="InterPro"/>
</dbReference>
<dbReference type="eggNOG" id="COG0127">
    <property type="taxonomic scope" value="Bacteria"/>
</dbReference>
<dbReference type="EMBL" id="JWHU01000016">
    <property type="protein sequence ID" value="KIU20769.1"/>
    <property type="molecule type" value="Genomic_DNA"/>
</dbReference>
<dbReference type="PATRIC" id="fig|137591.25.peg.1043"/>
<dbReference type="Gene3D" id="3.90.950.10">
    <property type="match status" value="1"/>
</dbReference>
<evidence type="ECO:0000313" key="1">
    <source>
        <dbReference type="EMBL" id="KIU20769.1"/>
    </source>
</evidence>
<proteinExistence type="predicted"/>
<protein>
    <submittedName>
        <fullName evidence="1">DITP/XTP pyrophosphatase</fullName>
    </submittedName>
</protein>
<dbReference type="InterPro" id="IPR002637">
    <property type="entry name" value="RdgB/HAM1"/>
</dbReference>
<gene>
    <name evidence="1" type="ORF">QX99_01076</name>
</gene>
<keyword evidence="2" id="KW-1185">Reference proteome</keyword>
<organism evidence="1 2">
    <name type="scientific">Weissella cibaria</name>
    <dbReference type="NCBI Taxonomy" id="137591"/>
    <lineage>
        <taxon>Bacteria</taxon>
        <taxon>Bacillati</taxon>
        <taxon>Bacillota</taxon>
        <taxon>Bacilli</taxon>
        <taxon>Lactobacillales</taxon>
        <taxon>Lactobacillaceae</taxon>
        <taxon>Weissella</taxon>
    </lineage>
</organism>
<dbReference type="OrthoDB" id="2142580at2"/>
<reference evidence="1 2" key="1">
    <citation type="journal article" date="2015" name="Microbiology (Mosc.)">
        <title>Genomics of the Weissella cibaria species with an examination of its metabolic traits.</title>
        <authorList>
            <person name="Lynch K.M."/>
            <person name="Lucid A."/>
            <person name="Arendt E.K."/>
            <person name="Sleator R.D."/>
            <person name="Lucey B."/>
            <person name="Coffey A."/>
        </authorList>
    </citation>
    <scope>NUCLEOTIDE SEQUENCE [LARGE SCALE GENOMIC DNA]</scope>
    <source>
        <strain evidence="1 2">MG1</strain>
    </source>
</reference>
<dbReference type="GO" id="GO:0009143">
    <property type="term" value="P:nucleoside triphosphate catabolic process"/>
    <property type="evidence" value="ECO:0007669"/>
    <property type="project" value="InterPro"/>
</dbReference>
<dbReference type="InterPro" id="IPR029001">
    <property type="entry name" value="ITPase-like_fam"/>
</dbReference>